<proteinExistence type="predicted"/>
<dbReference type="InterPro" id="IPR029063">
    <property type="entry name" value="SAM-dependent_MTases_sf"/>
</dbReference>
<dbReference type="Proteomes" id="UP000887581">
    <property type="component" value="Unplaced"/>
</dbReference>
<dbReference type="SUPFAM" id="SSF53335">
    <property type="entry name" value="S-adenosyl-L-methionine-dependent methyltransferases"/>
    <property type="match status" value="1"/>
</dbReference>
<name>A0A915PKE5_9BILA</name>
<dbReference type="Pfam" id="PF01564">
    <property type="entry name" value="Spermine_synth"/>
    <property type="match status" value="1"/>
</dbReference>
<sequence length="232" mass="27225">MINGRHHRIEDLSIRQHDGSLLIQRVLKLTDLNPLPVASMILEIPPEEQNATKLYTLRLPLNHSKVLIPYIQAMIAASFAFDALQMEKTEKIWNILEFVIELEQEMYELAKKYFGLIEDERQQVIIEDGFKYLQEIKRETKFDVIFIDACYNQIIDDVICPVEAFKSKENLKIIKQALNRNGIVILSILAFEDDKVKMVLACGEYRRNKAIFTKKLRETYRKFEFDTEPNVE</sequence>
<keyword evidence="1" id="KW-1185">Reference proteome</keyword>
<evidence type="ECO:0000313" key="1">
    <source>
        <dbReference type="Proteomes" id="UP000887581"/>
    </source>
</evidence>
<protein>
    <submittedName>
        <fullName evidence="2">Uncharacterized protein</fullName>
    </submittedName>
</protein>
<organism evidence="1 2">
    <name type="scientific">Setaria digitata</name>
    <dbReference type="NCBI Taxonomy" id="48799"/>
    <lineage>
        <taxon>Eukaryota</taxon>
        <taxon>Metazoa</taxon>
        <taxon>Ecdysozoa</taxon>
        <taxon>Nematoda</taxon>
        <taxon>Chromadorea</taxon>
        <taxon>Rhabditida</taxon>
        <taxon>Spirurina</taxon>
        <taxon>Spiruromorpha</taxon>
        <taxon>Filarioidea</taxon>
        <taxon>Setariidae</taxon>
        <taxon>Setaria</taxon>
    </lineage>
</organism>
<dbReference type="Gene3D" id="3.40.50.150">
    <property type="entry name" value="Vaccinia Virus protein VP39"/>
    <property type="match status" value="1"/>
</dbReference>
<evidence type="ECO:0000313" key="2">
    <source>
        <dbReference type="WBParaSite" id="sdigi.contig221.g6304.t1"/>
    </source>
</evidence>
<dbReference type="WBParaSite" id="sdigi.contig221.g6304.t1">
    <property type="protein sequence ID" value="sdigi.contig221.g6304.t1"/>
    <property type="gene ID" value="sdigi.contig221.g6304"/>
</dbReference>
<dbReference type="AlphaFoldDB" id="A0A915PKE5"/>
<reference evidence="2" key="1">
    <citation type="submission" date="2022-11" db="UniProtKB">
        <authorList>
            <consortium name="WormBaseParasite"/>
        </authorList>
    </citation>
    <scope>IDENTIFICATION</scope>
</reference>
<accession>A0A915PKE5</accession>